<keyword evidence="6" id="KW-1185">Reference proteome</keyword>
<dbReference type="Proteomes" id="UP000325030">
    <property type="component" value="Chromosome"/>
</dbReference>
<dbReference type="EMBL" id="AP018930">
    <property type="protein sequence ID" value="BBG27715.1"/>
    <property type="molecule type" value="Genomic_DNA"/>
</dbReference>
<keyword evidence="1 2" id="KW-0129">CBS domain</keyword>
<evidence type="ECO:0000313" key="7">
    <source>
        <dbReference type="Proteomes" id="UP000325030"/>
    </source>
</evidence>
<reference evidence="7" key="1">
    <citation type="submission" date="2018-09" db="EMBL/GenBank/DDBJ databases">
        <title>Complete Genome Sequencing of Sulfolobus sp. JCM 16834.</title>
        <authorList>
            <person name="Kato S."/>
            <person name="Itoh T."/>
            <person name="Ohkuma M."/>
        </authorList>
    </citation>
    <scope>NUCLEOTIDE SEQUENCE [LARGE SCALE GENOMIC DNA]</scope>
    <source>
        <strain evidence="7">IC-007</strain>
    </source>
</reference>
<evidence type="ECO:0000256" key="1">
    <source>
        <dbReference type="ARBA" id="ARBA00023122"/>
    </source>
</evidence>
<dbReference type="RefSeq" id="WP_054846270.1">
    <property type="nucleotide sequence ID" value="NZ_AP018929.1"/>
</dbReference>
<dbReference type="SUPFAM" id="SSF54631">
    <property type="entry name" value="CBS-domain pair"/>
    <property type="match status" value="1"/>
</dbReference>
<protein>
    <submittedName>
        <fullName evidence="4">Inosine-5'-monophosphate dehydrogenase</fullName>
    </submittedName>
</protein>
<evidence type="ECO:0000256" key="2">
    <source>
        <dbReference type="PROSITE-ProRule" id="PRU00703"/>
    </source>
</evidence>
<dbReference type="OrthoDB" id="43333at2157"/>
<sequence>MIQEKIKKIITRPMVTVTQGTSLLNAVKLMASQGIGSVIIVDNQGKPIGIFTERDLLMAIARGESTNTSIEKIATIGKLITVNEEDSVGKAAKLMHEHNIRHLVVVNQEGAAVGVISIRDIISEKHLLSAISSEPGDEWVGGD</sequence>
<dbReference type="PANTHER" id="PTHR43080:SF2">
    <property type="entry name" value="CBS DOMAIN-CONTAINING PROTEIN"/>
    <property type="match status" value="1"/>
</dbReference>
<evidence type="ECO:0000259" key="3">
    <source>
        <dbReference type="PROSITE" id="PS51371"/>
    </source>
</evidence>
<dbReference type="Proteomes" id="UP000322983">
    <property type="component" value="Chromosome"/>
</dbReference>
<name>A0A510DXH4_9CREN</name>
<feature type="domain" description="CBS" evidence="3">
    <location>
        <begin position="10"/>
        <end position="66"/>
    </location>
</feature>
<dbReference type="PROSITE" id="PS51371">
    <property type="entry name" value="CBS"/>
    <property type="match status" value="2"/>
</dbReference>
<evidence type="ECO:0000313" key="4">
    <source>
        <dbReference type="EMBL" id="BBG24931.1"/>
    </source>
</evidence>
<dbReference type="AlphaFoldDB" id="A0A510DXH4"/>
<dbReference type="Pfam" id="PF00571">
    <property type="entry name" value="CBS"/>
    <property type="match status" value="2"/>
</dbReference>
<dbReference type="InterPro" id="IPR046342">
    <property type="entry name" value="CBS_dom_sf"/>
</dbReference>
<reference evidence="4 6" key="2">
    <citation type="journal article" date="2020" name="Int. J. Syst. Evol. Microbiol.">
        <title>Sulfuracidifex tepidarius gen. nov., sp. nov. and transfer of Sulfolobus metallicus Huber and Stetter 1992 to the genus Sulfuracidifex as Sulfuracidifex metallicus comb. nov.</title>
        <authorList>
            <person name="Itoh T."/>
            <person name="Miura T."/>
            <person name="Sakai H.D."/>
            <person name="Kato S."/>
            <person name="Ohkuma M."/>
            <person name="Takashina T."/>
        </authorList>
    </citation>
    <scope>NUCLEOTIDE SEQUENCE [LARGE SCALE GENOMIC DNA]</scope>
    <source>
        <strain evidence="4 6">IC-006</strain>
        <strain evidence="5">IC-007</strain>
    </source>
</reference>
<dbReference type="SMART" id="SM00116">
    <property type="entry name" value="CBS"/>
    <property type="match status" value="2"/>
</dbReference>
<accession>A0A510DXH4</accession>
<evidence type="ECO:0000313" key="6">
    <source>
        <dbReference type="Proteomes" id="UP000322983"/>
    </source>
</evidence>
<dbReference type="STRING" id="1294262.GCA_001316085_02188"/>
<dbReference type="InterPro" id="IPR000644">
    <property type="entry name" value="CBS_dom"/>
</dbReference>
<dbReference type="PANTHER" id="PTHR43080">
    <property type="entry name" value="CBS DOMAIN-CONTAINING PROTEIN CBSX3, MITOCHONDRIAL"/>
    <property type="match status" value="1"/>
</dbReference>
<dbReference type="EMBL" id="AP018929">
    <property type="protein sequence ID" value="BBG24931.1"/>
    <property type="molecule type" value="Genomic_DNA"/>
</dbReference>
<dbReference type="CDD" id="cd09836">
    <property type="entry name" value="CBS_pair_arch"/>
    <property type="match status" value="1"/>
</dbReference>
<gene>
    <name evidence="4" type="ORF">IC006_2265</name>
    <name evidence="5" type="ORF">IC007_2269</name>
</gene>
<organism evidence="4 6">
    <name type="scientific">Sulfuracidifex tepidarius</name>
    <dbReference type="NCBI Taxonomy" id="1294262"/>
    <lineage>
        <taxon>Archaea</taxon>
        <taxon>Thermoproteota</taxon>
        <taxon>Thermoprotei</taxon>
        <taxon>Sulfolobales</taxon>
        <taxon>Sulfolobaceae</taxon>
        <taxon>Sulfuracidifex</taxon>
    </lineage>
</organism>
<dbReference type="KEGG" id="step:IC006_2265"/>
<accession>A0A510E5A2</accession>
<dbReference type="InterPro" id="IPR051257">
    <property type="entry name" value="Diverse_CBS-Domain"/>
</dbReference>
<dbReference type="Gene3D" id="3.10.580.10">
    <property type="entry name" value="CBS-domain"/>
    <property type="match status" value="1"/>
</dbReference>
<evidence type="ECO:0000313" key="5">
    <source>
        <dbReference type="EMBL" id="BBG27715.1"/>
    </source>
</evidence>
<dbReference type="GeneID" id="41718581"/>
<feature type="domain" description="CBS" evidence="3">
    <location>
        <begin position="73"/>
        <end position="133"/>
    </location>
</feature>
<proteinExistence type="predicted"/>